<gene>
    <name evidence="1" type="ORF">HUJ06_013502</name>
</gene>
<protein>
    <submittedName>
        <fullName evidence="1">Uncharacterized protein</fullName>
    </submittedName>
</protein>
<evidence type="ECO:0000313" key="1">
    <source>
        <dbReference type="EMBL" id="DAD39179.1"/>
    </source>
</evidence>
<dbReference type="EMBL" id="DUZY01000005">
    <property type="protein sequence ID" value="DAD39179.1"/>
    <property type="molecule type" value="Genomic_DNA"/>
</dbReference>
<proteinExistence type="predicted"/>
<comment type="caution">
    <text evidence="1">The sequence shown here is derived from an EMBL/GenBank/DDBJ whole genome shotgun (WGS) entry which is preliminary data.</text>
</comment>
<keyword evidence="2" id="KW-1185">Reference proteome</keyword>
<evidence type="ECO:0000313" key="2">
    <source>
        <dbReference type="Proteomes" id="UP000607653"/>
    </source>
</evidence>
<dbReference type="Proteomes" id="UP000607653">
    <property type="component" value="Unassembled WGS sequence"/>
</dbReference>
<organism evidence="1 2">
    <name type="scientific">Nelumbo nucifera</name>
    <name type="common">Sacred lotus</name>
    <dbReference type="NCBI Taxonomy" id="4432"/>
    <lineage>
        <taxon>Eukaryota</taxon>
        <taxon>Viridiplantae</taxon>
        <taxon>Streptophyta</taxon>
        <taxon>Embryophyta</taxon>
        <taxon>Tracheophyta</taxon>
        <taxon>Spermatophyta</taxon>
        <taxon>Magnoliopsida</taxon>
        <taxon>Proteales</taxon>
        <taxon>Nelumbonaceae</taxon>
        <taxon>Nelumbo</taxon>
    </lineage>
</organism>
<name>A0A822Z705_NELNU</name>
<reference evidence="1 2" key="1">
    <citation type="journal article" date="2020" name="Mol. Biol. Evol.">
        <title>Distinct Expression and Methylation Patterns for Genes with Different Fates following a Single Whole-Genome Duplication in Flowering Plants.</title>
        <authorList>
            <person name="Shi T."/>
            <person name="Rahmani R.S."/>
            <person name="Gugger P.F."/>
            <person name="Wang M."/>
            <person name="Li H."/>
            <person name="Zhang Y."/>
            <person name="Li Z."/>
            <person name="Wang Q."/>
            <person name="Van de Peer Y."/>
            <person name="Marchal K."/>
            <person name="Chen J."/>
        </authorList>
    </citation>
    <scope>NUCLEOTIDE SEQUENCE [LARGE SCALE GENOMIC DNA]</scope>
    <source>
        <tissue evidence="1">Leaf</tissue>
    </source>
</reference>
<accession>A0A822Z705</accession>
<sequence length="39" mass="4298">MKTVSPACLPCPPFPSTSPPLPLSLSSRLYRSFQLFLCD</sequence>
<dbReference type="AlphaFoldDB" id="A0A822Z705"/>